<evidence type="ECO:0000256" key="2">
    <source>
        <dbReference type="ARBA" id="ARBA00022692"/>
    </source>
</evidence>
<keyword evidence="2" id="KW-0812">Transmembrane</keyword>
<dbReference type="EMBL" id="JARJCM010000003">
    <property type="protein sequence ID" value="KAJ7046035.1"/>
    <property type="molecule type" value="Genomic_DNA"/>
</dbReference>
<dbReference type="Pfam" id="PF01822">
    <property type="entry name" value="WSC"/>
    <property type="match status" value="2"/>
</dbReference>
<reference evidence="8" key="1">
    <citation type="submission" date="2023-03" db="EMBL/GenBank/DDBJ databases">
        <title>Massive genome expansion in bonnet fungi (Mycena s.s.) driven by repeated elements and novel gene families across ecological guilds.</title>
        <authorList>
            <consortium name="Lawrence Berkeley National Laboratory"/>
            <person name="Harder C.B."/>
            <person name="Miyauchi S."/>
            <person name="Viragh M."/>
            <person name="Kuo A."/>
            <person name="Thoen E."/>
            <person name="Andreopoulos B."/>
            <person name="Lu D."/>
            <person name="Skrede I."/>
            <person name="Drula E."/>
            <person name="Henrissat B."/>
            <person name="Morin E."/>
            <person name="Kohler A."/>
            <person name="Barry K."/>
            <person name="LaButti K."/>
            <person name="Morin E."/>
            <person name="Salamov A."/>
            <person name="Lipzen A."/>
            <person name="Mereny Z."/>
            <person name="Hegedus B."/>
            <person name="Baldrian P."/>
            <person name="Stursova M."/>
            <person name="Weitz H."/>
            <person name="Taylor A."/>
            <person name="Grigoriev I.V."/>
            <person name="Nagy L.G."/>
            <person name="Martin F."/>
            <person name="Kauserud H."/>
        </authorList>
    </citation>
    <scope>NUCLEOTIDE SEQUENCE</scope>
    <source>
        <strain evidence="8">CBHHK200</strain>
    </source>
</reference>
<organism evidence="8 9">
    <name type="scientific">Mycena alexandri</name>
    <dbReference type="NCBI Taxonomy" id="1745969"/>
    <lineage>
        <taxon>Eukaryota</taxon>
        <taxon>Fungi</taxon>
        <taxon>Dikarya</taxon>
        <taxon>Basidiomycota</taxon>
        <taxon>Agaricomycotina</taxon>
        <taxon>Agaricomycetes</taxon>
        <taxon>Agaricomycetidae</taxon>
        <taxon>Agaricales</taxon>
        <taxon>Marasmiineae</taxon>
        <taxon>Mycenaceae</taxon>
        <taxon>Mycena</taxon>
    </lineage>
</organism>
<keyword evidence="9" id="KW-1185">Reference proteome</keyword>
<comment type="subcellular location">
    <subcellularLocation>
        <location evidence="1">Membrane</location>
        <topology evidence="1">Single-pass membrane protein</topology>
    </subcellularLocation>
</comment>
<comment type="caution">
    <text evidence="8">The sequence shown here is derived from an EMBL/GenBank/DDBJ whole genome shotgun (WGS) entry which is preliminary data.</text>
</comment>
<dbReference type="InterPro" id="IPR051836">
    <property type="entry name" value="Kremen_rcpt"/>
</dbReference>
<dbReference type="AlphaFoldDB" id="A0AAD6TIP8"/>
<dbReference type="Proteomes" id="UP001218188">
    <property type="component" value="Unassembled WGS sequence"/>
</dbReference>
<sequence>MYTTTPTSDKSFFPPACTGSTTVWSTATSTSTASLTSTITLTSTVWSTVTGTATITYTETASVTATETASVTATETDSVTATETDSVTVTESTTTTITATSTQTNACATATPVTSWTYLGCYTDSMSSRTLSAVQMGAVNNNSAANCQTTCLNAGYAYAGVEDKVQCFCDSSIRSGVILGGTCNSPCSGVGTCGGLDAIDIYRAVTAPCANGRTVTPWTFLGCYPDSISSRTLSAVQMGAVTDNSVESCQTTCLNAGYAYAGVEDQVQCFCDSSIRSGVTPESLTNCQSGAAAALAPAEVPTLLPSTRPRVLRLPDH</sequence>
<dbReference type="GO" id="GO:0005886">
    <property type="term" value="C:plasma membrane"/>
    <property type="evidence" value="ECO:0007669"/>
    <property type="project" value="TreeGrafter"/>
</dbReference>
<evidence type="ECO:0000256" key="5">
    <source>
        <dbReference type="ARBA" id="ARBA00023136"/>
    </source>
</evidence>
<dbReference type="PROSITE" id="PS51212">
    <property type="entry name" value="WSC"/>
    <property type="match status" value="2"/>
</dbReference>
<evidence type="ECO:0000256" key="1">
    <source>
        <dbReference type="ARBA" id="ARBA00004167"/>
    </source>
</evidence>
<name>A0AAD6TIP8_9AGAR</name>
<evidence type="ECO:0000256" key="6">
    <source>
        <dbReference type="ARBA" id="ARBA00023180"/>
    </source>
</evidence>
<feature type="domain" description="WSC" evidence="7">
    <location>
        <begin position="115"/>
        <end position="205"/>
    </location>
</feature>
<evidence type="ECO:0000313" key="9">
    <source>
        <dbReference type="Proteomes" id="UP001218188"/>
    </source>
</evidence>
<proteinExistence type="predicted"/>
<keyword evidence="4" id="KW-1133">Transmembrane helix</keyword>
<dbReference type="SMART" id="SM00321">
    <property type="entry name" value="WSC"/>
    <property type="match status" value="2"/>
</dbReference>
<protein>
    <recommendedName>
        <fullName evidence="7">WSC domain-containing protein</fullName>
    </recommendedName>
</protein>
<keyword evidence="6" id="KW-0325">Glycoprotein</keyword>
<gene>
    <name evidence="8" type="ORF">C8F04DRAFT_1024437</name>
</gene>
<keyword evidence="3" id="KW-0732">Signal</keyword>
<evidence type="ECO:0000256" key="4">
    <source>
        <dbReference type="ARBA" id="ARBA00022989"/>
    </source>
</evidence>
<evidence type="ECO:0000256" key="3">
    <source>
        <dbReference type="ARBA" id="ARBA00022729"/>
    </source>
</evidence>
<dbReference type="PANTHER" id="PTHR24269:SF16">
    <property type="entry name" value="PROTEIN SLG1"/>
    <property type="match status" value="1"/>
</dbReference>
<feature type="domain" description="WSC" evidence="7">
    <location>
        <begin position="217"/>
        <end position="315"/>
    </location>
</feature>
<dbReference type="InterPro" id="IPR002889">
    <property type="entry name" value="WSC_carb-bd"/>
</dbReference>
<accession>A0AAD6TIP8</accession>
<evidence type="ECO:0000259" key="7">
    <source>
        <dbReference type="PROSITE" id="PS51212"/>
    </source>
</evidence>
<dbReference type="PANTHER" id="PTHR24269">
    <property type="entry name" value="KREMEN PROTEIN"/>
    <property type="match status" value="1"/>
</dbReference>
<evidence type="ECO:0000313" key="8">
    <source>
        <dbReference type="EMBL" id="KAJ7046035.1"/>
    </source>
</evidence>
<keyword evidence="5" id="KW-0472">Membrane</keyword>